<dbReference type="EMBL" id="BLRZ01000069">
    <property type="protein sequence ID" value="GFP30477.1"/>
    <property type="molecule type" value="Genomic_DNA"/>
</dbReference>
<comment type="caution">
    <text evidence="5">The sequence shown here is derived from an EMBL/GenBank/DDBJ whole genome shotgun (WGS) entry which is preliminary data.</text>
</comment>
<gene>
    <name evidence="5" type="ORF">HKBW3S34_01398</name>
    <name evidence="6" type="ORF">HKBW3S47_01739</name>
</gene>
<evidence type="ECO:0000313" key="6">
    <source>
        <dbReference type="EMBL" id="GFP40042.1"/>
    </source>
</evidence>
<dbReference type="AlphaFoldDB" id="A0A6V8PDX5"/>
<evidence type="ECO:0000256" key="2">
    <source>
        <dbReference type="ARBA" id="ARBA00022679"/>
    </source>
</evidence>
<dbReference type="Proteomes" id="UP000588083">
    <property type="component" value="Unassembled WGS sequence"/>
</dbReference>
<reference evidence="7 8" key="1">
    <citation type="journal article" date="2020" name="Front. Microbiol.">
        <title>Single-cell genomics of novel Actinobacteria with the Wood-Ljungdahl pathway discovered in a serpentinizing system.</title>
        <authorList>
            <person name="Merino N."/>
            <person name="Kawai M."/>
            <person name="Boyd E.S."/>
            <person name="Colman D.R."/>
            <person name="McGlynn S.E."/>
            <person name="Nealson K.H."/>
            <person name="Kurokawa K."/>
            <person name="Hongoh Y."/>
        </authorList>
    </citation>
    <scope>NUCLEOTIDE SEQUENCE [LARGE SCALE GENOMIC DNA]</scope>
    <source>
        <strain evidence="5 8">S34</strain>
        <strain evidence="6 7">S47</strain>
    </source>
</reference>
<evidence type="ECO:0000259" key="4">
    <source>
        <dbReference type="Pfam" id="PF00294"/>
    </source>
</evidence>
<dbReference type="Pfam" id="PF00294">
    <property type="entry name" value="PfkB"/>
    <property type="match status" value="1"/>
</dbReference>
<dbReference type="CDD" id="cd01168">
    <property type="entry name" value="adenosine_kinase"/>
    <property type="match status" value="1"/>
</dbReference>
<dbReference type="InterPro" id="IPR052700">
    <property type="entry name" value="Carb_kinase_PfkB-like"/>
</dbReference>
<dbReference type="SUPFAM" id="SSF53613">
    <property type="entry name" value="Ribokinase-like"/>
    <property type="match status" value="1"/>
</dbReference>
<evidence type="ECO:0000313" key="7">
    <source>
        <dbReference type="Proteomes" id="UP000569018"/>
    </source>
</evidence>
<accession>A0A6V8PDX5</accession>
<proteinExistence type="inferred from homology"/>
<protein>
    <submittedName>
        <fullName evidence="5">Ribokinase</fullName>
    </submittedName>
</protein>
<keyword evidence="2" id="KW-0808">Transferase</keyword>
<keyword evidence="3 5" id="KW-0418">Kinase</keyword>
<dbReference type="PROSITE" id="PS00584">
    <property type="entry name" value="PFKB_KINASES_2"/>
    <property type="match status" value="1"/>
</dbReference>
<evidence type="ECO:0000313" key="8">
    <source>
        <dbReference type="Proteomes" id="UP000588083"/>
    </source>
</evidence>
<evidence type="ECO:0000256" key="3">
    <source>
        <dbReference type="ARBA" id="ARBA00022777"/>
    </source>
</evidence>
<dbReference type="Gene3D" id="3.40.1190.20">
    <property type="match status" value="1"/>
</dbReference>
<dbReference type="InterPro" id="IPR029056">
    <property type="entry name" value="Ribokinase-like"/>
</dbReference>
<dbReference type="InterPro" id="IPR011611">
    <property type="entry name" value="PfkB_dom"/>
</dbReference>
<dbReference type="GO" id="GO:0016301">
    <property type="term" value="F:kinase activity"/>
    <property type="evidence" value="ECO:0007669"/>
    <property type="project" value="UniProtKB-KW"/>
</dbReference>
<evidence type="ECO:0000256" key="1">
    <source>
        <dbReference type="ARBA" id="ARBA00010688"/>
    </source>
</evidence>
<comment type="similarity">
    <text evidence="1">Belongs to the carbohydrate kinase PfkB family.</text>
</comment>
<name>A0A6V8PDX5_9ACTN</name>
<keyword evidence="8" id="KW-1185">Reference proteome</keyword>
<feature type="domain" description="Carbohydrate kinase PfkB" evidence="4">
    <location>
        <begin position="57"/>
        <end position="304"/>
    </location>
</feature>
<dbReference type="PANTHER" id="PTHR43320:SF3">
    <property type="entry name" value="CARBOHYDRATE KINASE PFKB DOMAIN-CONTAINING PROTEIN"/>
    <property type="match status" value="1"/>
</dbReference>
<dbReference type="InterPro" id="IPR002173">
    <property type="entry name" value="Carboh/pur_kinase_PfkB_CS"/>
</dbReference>
<organism evidence="5 8">
    <name type="scientific">Candidatus Hakubella thermalkaliphila</name>
    <dbReference type="NCBI Taxonomy" id="2754717"/>
    <lineage>
        <taxon>Bacteria</taxon>
        <taxon>Bacillati</taxon>
        <taxon>Actinomycetota</taxon>
        <taxon>Actinomycetota incertae sedis</taxon>
        <taxon>Candidatus Hakubellales</taxon>
        <taxon>Candidatus Hakubellaceae</taxon>
        <taxon>Candidatus Hakubella</taxon>
    </lineage>
</organism>
<sequence>MPRLQVIGFGALNLDLIFQVDESLGRELGVRAGEEWAREPQQVDALLAVLYKEGRLVGKAGGGSAANTVVALSGMGFRAGYVGKIGSDSEGEFIWKSLDSIDRSRILRGERSGICLTLLIGKDRDRSMIVFPNVNDTLCWEDLDVEYAKECDFLHLTSFVGDRPLEAQRRLAAEAGSEVKISFDPGMLYARRGIPALLPILKNTYICFPSEEEVEILSGKEFWEGSWQLLDLGVQIVVCTMGHKGSYVFTEKEEFWTPAVKIREVVDTTGAGDVFAAGFLAGLLEQKSLRECADLATKWAARSIVGVGRQCYPVGNGRNE</sequence>
<dbReference type="PANTHER" id="PTHR43320">
    <property type="entry name" value="SUGAR KINASE"/>
    <property type="match status" value="1"/>
</dbReference>
<dbReference type="Proteomes" id="UP000569018">
    <property type="component" value="Unassembled WGS sequence"/>
</dbReference>
<dbReference type="RefSeq" id="WP_176236055.1">
    <property type="nucleotide sequence ID" value="NZ_BLRZ01000069.1"/>
</dbReference>
<evidence type="ECO:0000313" key="5">
    <source>
        <dbReference type="EMBL" id="GFP30477.1"/>
    </source>
</evidence>
<dbReference type="EMBL" id="BLSD01000131">
    <property type="protein sequence ID" value="GFP40042.1"/>
    <property type="molecule type" value="Genomic_DNA"/>
</dbReference>